<protein>
    <submittedName>
        <fullName evidence="3">TatD family hydrolase</fullName>
    </submittedName>
</protein>
<evidence type="ECO:0000313" key="4">
    <source>
        <dbReference type="Proteomes" id="UP000727506"/>
    </source>
</evidence>
<evidence type="ECO:0000256" key="1">
    <source>
        <dbReference type="ARBA" id="ARBA00022801"/>
    </source>
</evidence>
<dbReference type="AlphaFoldDB" id="A0A943UYF0"/>
<dbReference type="Proteomes" id="UP000727506">
    <property type="component" value="Unassembled WGS sequence"/>
</dbReference>
<feature type="region of interest" description="Disordered" evidence="2">
    <location>
        <begin position="1"/>
        <end position="23"/>
    </location>
</feature>
<dbReference type="Gene3D" id="3.20.20.140">
    <property type="entry name" value="Metal-dependent hydrolases"/>
    <property type="match status" value="1"/>
</dbReference>
<dbReference type="InterPro" id="IPR001130">
    <property type="entry name" value="TatD-like"/>
</dbReference>
<name>A0A943UYF0_9ACTN</name>
<dbReference type="GO" id="GO:0016788">
    <property type="term" value="F:hydrolase activity, acting on ester bonds"/>
    <property type="evidence" value="ECO:0007669"/>
    <property type="project" value="InterPro"/>
</dbReference>
<accession>A0A943UYF0</accession>
<dbReference type="SUPFAM" id="SSF51556">
    <property type="entry name" value="Metallo-dependent hydrolases"/>
    <property type="match status" value="1"/>
</dbReference>
<dbReference type="EMBL" id="JAGZSV010000026">
    <property type="protein sequence ID" value="MBS6940360.1"/>
    <property type="molecule type" value="Genomic_DNA"/>
</dbReference>
<evidence type="ECO:0000313" key="3">
    <source>
        <dbReference type="EMBL" id="MBS6940360.1"/>
    </source>
</evidence>
<gene>
    <name evidence="3" type="ORF">KH142_02550</name>
</gene>
<feature type="compositionally biased region" description="Acidic residues" evidence="2">
    <location>
        <begin position="1"/>
        <end position="15"/>
    </location>
</feature>
<keyword evidence="1 3" id="KW-0378">Hydrolase</keyword>
<reference evidence="3" key="1">
    <citation type="submission" date="2021-02" db="EMBL/GenBank/DDBJ databases">
        <title>Infant gut strain persistence is associated with maternal origin, phylogeny, and functional potential including surface adhesion and iron acquisition.</title>
        <authorList>
            <person name="Lou Y.C."/>
        </authorList>
    </citation>
    <scope>NUCLEOTIDE SEQUENCE</scope>
    <source>
        <strain evidence="3">L2_039_000G1_dasL2_039_000G1_concoct_11</strain>
    </source>
</reference>
<dbReference type="InterPro" id="IPR032466">
    <property type="entry name" value="Metal_Hydrolase"/>
</dbReference>
<evidence type="ECO:0000256" key="2">
    <source>
        <dbReference type="SAM" id="MobiDB-lite"/>
    </source>
</evidence>
<sequence length="380" mass="41674">MEETTTLDAAAADEEVSAHRGIDPEGPAGYLAFRDALFRKKKKNGWRYAEAPYPPFESAVADTHAHLGLLSDPALSLARCAVHGVDFICTIVDAYEDGSATYESMDAWRGEALRMLPDVFEATRASLSAERERGGLQLAHEGMAADEWRANRCPCASVSIPRLRVAAGVHPHNASHWNARVESRLYAMLADRRTCALGEVGLDYHYDLSPRAVQRDVFRRQISMAHECGVPLILHMRDAHDDGFAILEEEGWPAAGVLLHCCSVGPDELARWIERGCYVAFGGAVTFSRSDDLRASAKIVPEDRLLAETDAPYMAPVPFRGIECAPEFTAFTAAYLADLREQEEPARREAFLATLHENAVRLLDGAPTSWQLSHGEGGAA</sequence>
<dbReference type="PANTHER" id="PTHR46124">
    <property type="entry name" value="D-AMINOACYL-TRNA DEACYLASE"/>
    <property type="match status" value="1"/>
</dbReference>
<dbReference type="Pfam" id="PF01026">
    <property type="entry name" value="TatD_DNase"/>
    <property type="match status" value="1"/>
</dbReference>
<organism evidence="3 4">
    <name type="scientific">Slackia piriformis</name>
    <dbReference type="NCBI Taxonomy" id="626934"/>
    <lineage>
        <taxon>Bacteria</taxon>
        <taxon>Bacillati</taxon>
        <taxon>Actinomycetota</taxon>
        <taxon>Coriobacteriia</taxon>
        <taxon>Eggerthellales</taxon>
        <taxon>Eggerthellaceae</taxon>
        <taxon>Slackia</taxon>
    </lineage>
</organism>
<dbReference type="PANTHER" id="PTHR46124:SF2">
    <property type="entry name" value="D-AMINOACYL-TRNA DEACYLASE"/>
    <property type="match status" value="1"/>
</dbReference>
<dbReference type="GO" id="GO:0005829">
    <property type="term" value="C:cytosol"/>
    <property type="evidence" value="ECO:0007669"/>
    <property type="project" value="TreeGrafter"/>
</dbReference>
<dbReference type="InterPro" id="IPR018228">
    <property type="entry name" value="DNase_TatD-rel_CS"/>
</dbReference>
<dbReference type="PROSITE" id="PS01090">
    <property type="entry name" value="TATD_2"/>
    <property type="match status" value="1"/>
</dbReference>
<proteinExistence type="predicted"/>
<dbReference type="CDD" id="cd01310">
    <property type="entry name" value="TatD_DNAse"/>
    <property type="match status" value="1"/>
</dbReference>
<comment type="caution">
    <text evidence="3">The sequence shown here is derived from an EMBL/GenBank/DDBJ whole genome shotgun (WGS) entry which is preliminary data.</text>
</comment>